<evidence type="ECO:0000313" key="5">
    <source>
        <dbReference type="Proteomes" id="UP001215280"/>
    </source>
</evidence>
<reference evidence="4" key="1">
    <citation type="submission" date="2023-03" db="EMBL/GenBank/DDBJ databases">
        <title>Massive genome expansion in bonnet fungi (Mycena s.s.) driven by repeated elements and novel gene families across ecological guilds.</title>
        <authorList>
            <consortium name="Lawrence Berkeley National Laboratory"/>
            <person name="Harder C.B."/>
            <person name="Miyauchi S."/>
            <person name="Viragh M."/>
            <person name="Kuo A."/>
            <person name="Thoen E."/>
            <person name="Andreopoulos B."/>
            <person name="Lu D."/>
            <person name="Skrede I."/>
            <person name="Drula E."/>
            <person name="Henrissat B."/>
            <person name="Morin E."/>
            <person name="Kohler A."/>
            <person name="Barry K."/>
            <person name="LaButti K."/>
            <person name="Morin E."/>
            <person name="Salamov A."/>
            <person name="Lipzen A."/>
            <person name="Mereny Z."/>
            <person name="Hegedus B."/>
            <person name="Baldrian P."/>
            <person name="Stursova M."/>
            <person name="Weitz H."/>
            <person name="Taylor A."/>
            <person name="Grigoriev I.V."/>
            <person name="Nagy L.G."/>
            <person name="Martin F."/>
            <person name="Kauserud H."/>
        </authorList>
    </citation>
    <scope>NUCLEOTIDE SEQUENCE</scope>
    <source>
        <strain evidence="4">CBHHK188m</strain>
    </source>
</reference>
<evidence type="ECO:0000256" key="3">
    <source>
        <dbReference type="SAM" id="SignalP"/>
    </source>
</evidence>
<keyword evidence="2" id="KW-1133">Transmembrane helix</keyword>
<sequence>MTGRTFSWLLRLIYFFATSAFAARAVEERAAPQTQAYCSTDFDWATNSQSLSPCLLTAFVWGSCFTGNWDVEALTAGNQYTNPNSTTANLCTCSWAAYNLISACTACQGFDSAVQNWAAYDQSCGDFLTDTYFPSNVTLPNNTAIPYWAATNPTTWNDGRFDVSQAQLLAQENKPDIIQGQTQTSGVANKKSKRPIGAIVGGVIGGLVVLVIGGFAAFWLIRKRKREQAPDGGTHPYLPRPPIHGRSTSDMSGRSMLNPRSTSAVYSQRPGTMYTTATMHTHTGSVHSLSHSGYTSPVRVMSPPPAQLQVANREDVIEPFTLRPTSPPASMARKISGTTMRTAYTEGPTSPGLGMVHDQGTPERVRLNPPAYSPYATPTGSPEPVDPATHSPSQSPAMRHRAYPEKASVGSQQSTYESAPGHGGSESISAIDDVIGRMGLTMAPDESVDGTHTVSTGQSANVPSRPTHKPNVNNPNNDTSG</sequence>
<keyword evidence="2" id="KW-0472">Membrane</keyword>
<organism evidence="4 5">
    <name type="scientific">Mycena maculata</name>
    <dbReference type="NCBI Taxonomy" id="230809"/>
    <lineage>
        <taxon>Eukaryota</taxon>
        <taxon>Fungi</taxon>
        <taxon>Dikarya</taxon>
        <taxon>Basidiomycota</taxon>
        <taxon>Agaricomycotina</taxon>
        <taxon>Agaricomycetes</taxon>
        <taxon>Agaricomycetidae</taxon>
        <taxon>Agaricales</taxon>
        <taxon>Marasmiineae</taxon>
        <taxon>Mycenaceae</taxon>
        <taxon>Mycena</taxon>
    </lineage>
</organism>
<accession>A0AAD7NAQ4</accession>
<feature type="transmembrane region" description="Helical" evidence="2">
    <location>
        <begin position="196"/>
        <end position="221"/>
    </location>
</feature>
<keyword evidence="5" id="KW-1185">Reference proteome</keyword>
<dbReference type="Proteomes" id="UP001215280">
    <property type="component" value="Unassembled WGS sequence"/>
</dbReference>
<evidence type="ECO:0000313" key="4">
    <source>
        <dbReference type="EMBL" id="KAJ7751871.1"/>
    </source>
</evidence>
<feature type="chain" id="PRO_5042027180" description="Transmembrane protein" evidence="3">
    <location>
        <begin position="23"/>
        <end position="481"/>
    </location>
</feature>
<feature type="compositionally biased region" description="Polar residues" evidence="1">
    <location>
        <begin position="450"/>
        <end position="481"/>
    </location>
</feature>
<keyword evidence="3" id="KW-0732">Signal</keyword>
<feature type="compositionally biased region" description="Polar residues" evidence="1">
    <location>
        <begin position="258"/>
        <end position="268"/>
    </location>
</feature>
<gene>
    <name evidence="4" type="ORF">DFH07DRAFT_825725</name>
</gene>
<protein>
    <recommendedName>
        <fullName evidence="6">Transmembrane protein</fullName>
    </recommendedName>
</protein>
<evidence type="ECO:0000256" key="1">
    <source>
        <dbReference type="SAM" id="MobiDB-lite"/>
    </source>
</evidence>
<name>A0AAD7NAQ4_9AGAR</name>
<feature type="region of interest" description="Disordered" evidence="1">
    <location>
        <begin position="228"/>
        <end position="268"/>
    </location>
</feature>
<evidence type="ECO:0008006" key="6">
    <source>
        <dbReference type="Google" id="ProtNLM"/>
    </source>
</evidence>
<comment type="caution">
    <text evidence="4">The sequence shown here is derived from an EMBL/GenBank/DDBJ whole genome shotgun (WGS) entry which is preliminary data.</text>
</comment>
<feature type="region of interest" description="Disordered" evidence="1">
    <location>
        <begin position="346"/>
        <end position="481"/>
    </location>
</feature>
<keyword evidence="2" id="KW-0812">Transmembrane</keyword>
<dbReference type="EMBL" id="JARJLG010000076">
    <property type="protein sequence ID" value="KAJ7751871.1"/>
    <property type="molecule type" value="Genomic_DNA"/>
</dbReference>
<feature type="signal peptide" evidence="3">
    <location>
        <begin position="1"/>
        <end position="22"/>
    </location>
</feature>
<evidence type="ECO:0000256" key="2">
    <source>
        <dbReference type="SAM" id="Phobius"/>
    </source>
</evidence>
<dbReference type="AlphaFoldDB" id="A0AAD7NAQ4"/>
<proteinExistence type="predicted"/>